<keyword evidence="4" id="KW-1185">Reference proteome</keyword>
<keyword evidence="1" id="KW-0812">Transmembrane</keyword>
<dbReference type="InterPro" id="IPR011041">
    <property type="entry name" value="Quinoprot_gluc/sorb_DH_b-prop"/>
</dbReference>
<reference evidence="4" key="1">
    <citation type="journal article" date="2019" name="Int. J. Syst. Evol. Microbiol.">
        <title>The Global Catalogue of Microorganisms (GCM) 10K type strain sequencing project: providing services to taxonomists for standard genome sequencing and annotation.</title>
        <authorList>
            <consortium name="The Broad Institute Genomics Platform"/>
            <consortium name="The Broad Institute Genome Sequencing Center for Infectious Disease"/>
            <person name="Wu L."/>
            <person name="Ma J."/>
        </authorList>
    </citation>
    <scope>NUCLEOTIDE SEQUENCE [LARGE SCALE GENOMIC DNA]</scope>
    <source>
        <strain evidence="4">DT72</strain>
    </source>
</reference>
<dbReference type="Proteomes" id="UP001597286">
    <property type="component" value="Unassembled WGS sequence"/>
</dbReference>
<keyword evidence="2" id="KW-0732">Signal</keyword>
<sequence length="346" mass="35081">MPGVWGRVAAAGVVVGAVFVVAAPAGAQETSVPEVTDVEVETLCTPTEPGLVELSGLAADDGRMYAIGDSGADQTVWVLGENCAVTGTLDVPVDSYDVEDLALHDGTLWLSDTGDNDRRRETIALTSMDATSGEGGLHRLTYPDTAQDAEALLVGVDGRPVIVTKTLLGESGVYVSDVPVTDLPSPGPSPLRRAGAIRVGPTDTPGGPVPSAGSTLVTGGAVSVDGRVVALRTYTDAYLYAAPDGDVVAALTGSTPIRIPLPNEPQGEAIAFTGAGDLLSASESTAAAPAPIRIVRGATDLVSLPDSSDNVSVAIQVEPAAVVAVGVVLVAGAAGATWWIVRRRRS</sequence>
<dbReference type="EMBL" id="JBHUFB010000013">
    <property type="protein sequence ID" value="MFD1814102.1"/>
    <property type="molecule type" value="Genomic_DNA"/>
</dbReference>
<evidence type="ECO:0000256" key="1">
    <source>
        <dbReference type="SAM" id="Phobius"/>
    </source>
</evidence>
<keyword evidence="1" id="KW-0472">Membrane</keyword>
<feature type="transmembrane region" description="Helical" evidence="1">
    <location>
        <begin position="320"/>
        <end position="341"/>
    </location>
</feature>
<protein>
    <submittedName>
        <fullName evidence="3">Uncharacterized protein</fullName>
    </submittedName>
</protein>
<organism evidence="3 4">
    <name type="scientific">Rhodococcus gannanensis</name>
    <dbReference type="NCBI Taxonomy" id="1960308"/>
    <lineage>
        <taxon>Bacteria</taxon>
        <taxon>Bacillati</taxon>
        <taxon>Actinomycetota</taxon>
        <taxon>Actinomycetes</taxon>
        <taxon>Mycobacteriales</taxon>
        <taxon>Nocardiaceae</taxon>
        <taxon>Rhodococcus</taxon>
    </lineage>
</organism>
<dbReference type="RefSeq" id="WP_378486598.1">
    <property type="nucleotide sequence ID" value="NZ_JBHUFB010000013.1"/>
</dbReference>
<keyword evidence="1" id="KW-1133">Transmembrane helix</keyword>
<name>A0ABW4P6G4_9NOCA</name>
<evidence type="ECO:0000313" key="4">
    <source>
        <dbReference type="Proteomes" id="UP001597286"/>
    </source>
</evidence>
<feature type="signal peptide" evidence="2">
    <location>
        <begin position="1"/>
        <end position="27"/>
    </location>
</feature>
<feature type="chain" id="PRO_5045968958" evidence="2">
    <location>
        <begin position="28"/>
        <end position="346"/>
    </location>
</feature>
<evidence type="ECO:0000313" key="3">
    <source>
        <dbReference type="EMBL" id="MFD1814102.1"/>
    </source>
</evidence>
<accession>A0ABW4P6G4</accession>
<evidence type="ECO:0000256" key="2">
    <source>
        <dbReference type="SAM" id="SignalP"/>
    </source>
</evidence>
<proteinExistence type="predicted"/>
<gene>
    <name evidence="3" type="ORF">ACFSJG_17945</name>
</gene>
<comment type="caution">
    <text evidence="3">The sequence shown here is derived from an EMBL/GenBank/DDBJ whole genome shotgun (WGS) entry which is preliminary data.</text>
</comment>
<dbReference type="SUPFAM" id="SSF50952">
    <property type="entry name" value="Soluble quinoprotein glucose dehydrogenase"/>
    <property type="match status" value="1"/>
</dbReference>